<name>A0A2N8KMT5_9BURK</name>
<keyword evidence="2" id="KW-1185">Reference proteome</keyword>
<evidence type="ECO:0000313" key="2">
    <source>
        <dbReference type="Proteomes" id="UP000235994"/>
    </source>
</evidence>
<organism evidence="1 2">
    <name type="scientific">Achromobacter pulmonis</name>
    <dbReference type="NCBI Taxonomy" id="1389932"/>
    <lineage>
        <taxon>Bacteria</taxon>
        <taxon>Pseudomonadati</taxon>
        <taxon>Pseudomonadota</taxon>
        <taxon>Betaproteobacteria</taxon>
        <taxon>Burkholderiales</taxon>
        <taxon>Alcaligenaceae</taxon>
        <taxon>Achromobacter</taxon>
    </lineage>
</organism>
<proteinExistence type="predicted"/>
<reference evidence="1 2" key="1">
    <citation type="submission" date="2018-01" db="EMBL/GenBank/DDBJ databases">
        <title>The draft genome of an aniline degradation strain ANB-1.</title>
        <authorList>
            <person name="Zhang L."/>
            <person name="Jiang J."/>
        </authorList>
    </citation>
    <scope>NUCLEOTIDE SEQUENCE [LARGE SCALE GENOMIC DNA]</scope>
    <source>
        <strain evidence="1 2">ANB-1</strain>
    </source>
</reference>
<comment type="caution">
    <text evidence="1">The sequence shown here is derived from an EMBL/GenBank/DDBJ whole genome shotgun (WGS) entry which is preliminary data.</text>
</comment>
<dbReference type="EMBL" id="POQS01000002">
    <property type="protein sequence ID" value="PND34757.1"/>
    <property type="molecule type" value="Genomic_DNA"/>
</dbReference>
<dbReference type="RefSeq" id="WP_102772811.1">
    <property type="nucleotide sequence ID" value="NZ_POQS01000002.1"/>
</dbReference>
<gene>
    <name evidence="1" type="ORF">C1I89_06265</name>
</gene>
<dbReference type="AlphaFoldDB" id="A0A2N8KMT5"/>
<protein>
    <submittedName>
        <fullName evidence="1">Uncharacterized protein</fullName>
    </submittedName>
</protein>
<dbReference type="Proteomes" id="UP000235994">
    <property type="component" value="Unassembled WGS sequence"/>
</dbReference>
<accession>A0A2N8KMT5</accession>
<evidence type="ECO:0000313" key="1">
    <source>
        <dbReference type="EMBL" id="PND34757.1"/>
    </source>
</evidence>
<sequence length="166" mass="18804">MYTTTPSTSHPARPAAVAPDPSEVVETRLWIEEHNWLYALLRSEDNVAPTFRFPDLLSACVALVFSRDDAAERIFEFLGTALVMRSPTTPRRRESLWRPQYELLHDLQCSPANRHPNPKFGLDQLTTACVALCQFDESTGASVLLQARCNMVERHTASHVSLQRLR</sequence>